<accession>A0ABT9V2W7</accession>
<keyword evidence="2" id="KW-0413">Isomerase</keyword>
<feature type="domain" description="Thioredoxin" evidence="1">
    <location>
        <begin position="16"/>
        <end position="86"/>
    </location>
</feature>
<gene>
    <name evidence="2" type="ORF">J2S07_001584</name>
</gene>
<dbReference type="Pfam" id="PF00085">
    <property type="entry name" value="Thioredoxin"/>
    <property type="match status" value="1"/>
</dbReference>
<evidence type="ECO:0000259" key="1">
    <source>
        <dbReference type="Pfam" id="PF00085"/>
    </source>
</evidence>
<dbReference type="RefSeq" id="WP_307149851.1">
    <property type="nucleotide sequence ID" value="NZ_JAUSTU010000006.1"/>
</dbReference>
<protein>
    <submittedName>
        <fullName evidence="2">Thiol-disulfide isomerase/thioredoxin</fullName>
    </submittedName>
</protein>
<name>A0ABT9V2W7_9BACL</name>
<keyword evidence="3" id="KW-1185">Reference proteome</keyword>
<dbReference type="CDD" id="cd02947">
    <property type="entry name" value="TRX_family"/>
    <property type="match status" value="1"/>
</dbReference>
<dbReference type="GO" id="GO:0016853">
    <property type="term" value="F:isomerase activity"/>
    <property type="evidence" value="ECO:0007669"/>
    <property type="project" value="UniProtKB-KW"/>
</dbReference>
<reference evidence="2 3" key="1">
    <citation type="submission" date="2023-07" db="EMBL/GenBank/DDBJ databases">
        <title>Genomic Encyclopedia of Type Strains, Phase IV (KMG-IV): sequencing the most valuable type-strain genomes for metagenomic binning, comparative biology and taxonomic classification.</title>
        <authorList>
            <person name="Goeker M."/>
        </authorList>
    </citation>
    <scope>NUCLEOTIDE SEQUENCE [LARGE SCALE GENOMIC DNA]</scope>
    <source>
        <strain evidence="2 3">DSM 23948</strain>
    </source>
</reference>
<evidence type="ECO:0000313" key="2">
    <source>
        <dbReference type="EMBL" id="MDQ0155279.1"/>
    </source>
</evidence>
<dbReference type="InterPro" id="IPR036249">
    <property type="entry name" value="Thioredoxin-like_sf"/>
</dbReference>
<sequence>MIREYEKKDILELEENMDTSFLYLYTPMCGTCQVAGKMINIVAELFPLFKWGMINLNFFPDLAKAWEIESVPCLLIFKQNQIQQRIYAFHSVPFLYDSIKQFTDK</sequence>
<dbReference type="SUPFAM" id="SSF52833">
    <property type="entry name" value="Thioredoxin-like"/>
    <property type="match status" value="1"/>
</dbReference>
<dbReference type="InterPro" id="IPR013766">
    <property type="entry name" value="Thioredoxin_domain"/>
</dbReference>
<organism evidence="2 3">
    <name type="scientific">Anoxybacillus andreesenii</name>
    <dbReference type="NCBI Taxonomy" id="1325932"/>
    <lineage>
        <taxon>Bacteria</taxon>
        <taxon>Bacillati</taxon>
        <taxon>Bacillota</taxon>
        <taxon>Bacilli</taxon>
        <taxon>Bacillales</taxon>
        <taxon>Anoxybacillaceae</taxon>
        <taxon>Anoxybacillus</taxon>
    </lineage>
</organism>
<dbReference type="Proteomes" id="UP001231362">
    <property type="component" value="Unassembled WGS sequence"/>
</dbReference>
<evidence type="ECO:0000313" key="3">
    <source>
        <dbReference type="Proteomes" id="UP001231362"/>
    </source>
</evidence>
<dbReference type="Gene3D" id="3.40.30.10">
    <property type="entry name" value="Glutaredoxin"/>
    <property type="match status" value="1"/>
</dbReference>
<comment type="caution">
    <text evidence="2">The sequence shown here is derived from an EMBL/GenBank/DDBJ whole genome shotgun (WGS) entry which is preliminary data.</text>
</comment>
<proteinExistence type="predicted"/>
<dbReference type="EMBL" id="JAUSTU010000006">
    <property type="protein sequence ID" value="MDQ0155279.1"/>
    <property type="molecule type" value="Genomic_DNA"/>
</dbReference>